<name>A0ABX8RCW4_9CLOT</name>
<sequence>MIDKTALLIILLLPGISALIGWILGRKNEGYRDAFNVLMTGVEFLLVILLYQRVLKEPIILFIPDIMGIGLYLKLDAFRYIFVLITTFVWFLTTMYSTQYLIRYKNRNRYYAFFMLTLASTVGIFLSENILNLFTFFEIMSFTSYALIIHDEDEYAHDAGKSYLGMAIAAGMILLMGLFLLYDYTATLNVSELAENVRDIGNIKYLISALIIIGFGTKASMFPFHVWLPKAHPAAPTPASAVLSGILIKTGIFGMIITVWTMMEGDLFISTAILVLGFVNMFMGGFLALFQRNIKRILAYSSMSQAGYIMVGIGLVGMLKKHETVAIYGTFYHILNHAIFKVLLFMGAGIIYMILHELSINVIRGFGRHKSLLKCVFFVGLLAIIGMPGFNGFISKTLLHHAMAEAHNMYHSMWWTLGEVIFTISSGFTVAYLLKIFIAVFMEKNEKYRGQYKEHIRKRAIFPMAVLGIVVILVGLKPNILLPLIESAVKTFNIDEHIKFNLYTYENVQSSIITILIGVFIYLGFVQMYLRKHDGNESFYINPSLNWFNLERDLYHPMLKIIFMITSAIFHFLDRIVVDMAYLGKAGIKALSGIQIRRERYRKPGNKDAIDIKHFIEDITFEFHSLSDVLGAICKNVNSLMYSLFMIAIVLAMVLVIMIF</sequence>
<evidence type="ECO:0000259" key="9">
    <source>
        <dbReference type="Pfam" id="PF00361"/>
    </source>
</evidence>
<accession>A0ABX8RCW4</accession>
<feature type="transmembrane region" description="Helical" evidence="8">
    <location>
        <begin position="240"/>
        <end position="261"/>
    </location>
</feature>
<keyword evidence="5" id="KW-0560">Oxidoreductase</keyword>
<feature type="transmembrane region" description="Helical" evidence="8">
    <location>
        <begin position="110"/>
        <end position="127"/>
    </location>
</feature>
<dbReference type="Proteomes" id="UP000886818">
    <property type="component" value="Chromosome"/>
</dbReference>
<dbReference type="InterPro" id="IPR001750">
    <property type="entry name" value="ND/Mrp_TM"/>
</dbReference>
<dbReference type="InterPro" id="IPR052175">
    <property type="entry name" value="ComplexI-like_HydComp"/>
</dbReference>
<feature type="transmembrane region" description="Helical" evidence="8">
    <location>
        <begin position="331"/>
        <end position="355"/>
    </location>
</feature>
<evidence type="ECO:0000256" key="6">
    <source>
        <dbReference type="ARBA" id="ARBA00023136"/>
    </source>
</evidence>
<feature type="domain" description="NADH:quinone oxidoreductase/Mrp antiporter transmembrane" evidence="9">
    <location>
        <begin position="127"/>
        <end position="411"/>
    </location>
</feature>
<evidence type="ECO:0000313" key="10">
    <source>
        <dbReference type="EMBL" id="QXM06900.1"/>
    </source>
</evidence>
<keyword evidence="3 7" id="KW-0812">Transmembrane</keyword>
<proteinExistence type="predicted"/>
<evidence type="ECO:0000256" key="8">
    <source>
        <dbReference type="SAM" id="Phobius"/>
    </source>
</evidence>
<feature type="transmembrane region" description="Helical" evidence="8">
    <location>
        <begin position="460"/>
        <end position="476"/>
    </location>
</feature>
<feature type="transmembrane region" description="Helical" evidence="8">
    <location>
        <begin position="58"/>
        <end position="75"/>
    </location>
</feature>
<evidence type="ECO:0000256" key="5">
    <source>
        <dbReference type="ARBA" id="ARBA00023002"/>
    </source>
</evidence>
<dbReference type="EMBL" id="CP078093">
    <property type="protein sequence ID" value="QXM06900.1"/>
    <property type="molecule type" value="Genomic_DNA"/>
</dbReference>
<dbReference type="PANTHER" id="PTHR42682:SF4">
    <property type="entry name" value="NADH-UBIQUINONE_PLASTOQUINONE"/>
    <property type="match status" value="1"/>
</dbReference>
<reference evidence="10" key="1">
    <citation type="submission" date="2021-07" db="EMBL/GenBank/DDBJ databases">
        <title>Complete genome sequence of Crassaminicella sp. 143-21, isolated from a deep-sea hydrothermal vent.</title>
        <authorList>
            <person name="Li X."/>
        </authorList>
    </citation>
    <scope>NUCLEOTIDE SEQUENCE</scope>
    <source>
        <strain evidence="10">143-21</strain>
    </source>
</reference>
<dbReference type="RefSeq" id="WP_218283593.1">
    <property type="nucleotide sequence ID" value="NZ_CP078093.1"/>
</dbReference>
<comment type="subcellular location">
    <subcellularLocation>
        <location evidence="1">Cell membrane</location>
        <topology evidence="1">Multi-pass membrane protein</topology>
    </subcellularLocation>
    <subcellularLocation>
        <location evidence="7">Membrane</location>
        <topology evidence="7">Multi-pass membrane protein</topology>
    </subcellularLocation>
</comment>
<feature type="transmembrane region" description="Helical" evidence="8">
    <location>
        <begin position="511"/>
        <end position="530"/>
    </location>
</feature>
<feature type="transmembrane region" description="Helical" evidence="8">
    <location>
        <begin position="205"/>
        <end position="228"/>
    </location>
</feature>
<keyword evidence="4 8" id="KW-1133">Transmembrane helix</keyword>
<feature type="transmembrane region" description="Helical" evidence="8">
    <location>
        <begin position="640"/>
        <end position="659"/>
    </location>
</feature>
<feature type="transmembrane region" description="Helical" evidence="8">
    <location>
        <begin position="297"/>
        <end position="319"/>
    </location>
</feature>
<feature type="transmembrane region" description="Helical" evidence="8">
    <location>
        <begin position="414"/>
        <end position="440"/>
    </location>
</feature>
<organism evidence="10 11">
    <name type="scientific">Crassaminicella indica</name>
    <dbReference type="NCBI Taxonomy" id="2855394"/>
    <lineage>
        <taxon>Bacteria</taxon>
        <taxon>Bacillati</taxon>
        <taxon>Bacillota</taxon>
        <taxon>Clostridia</taxon>
        <taxon>Eubacteriales</taxon>
        <taxon>Clostridiaceae</taxon>
        <taxon>Crassaminicella</taxon>
    </lineage>
</organism>
<dbReference type="PANTHER" id="PTHR42682">
    <property type="entry name" value="HYDROGENASE-4 COMPONENT F"/>
    <property type="match status" value="1"/>
</dbReference>
<feature type="transmembrane region" description="Helical" evidence="8">
    <location>
        <begin position="267"/>
        <end position="290"/>
    </location>
</feature>
<protein>
    <recommendedName>
        <fullName evidence="9">NADH:quinone oxidoreductase/Mrp antiporter transmembrane domain-containing protein</fullName>
    </recommendedName>
</protein>
<feature type="transmembrane region" description="Helical" evidence="8">
    <location>
        <begin position="34"/>
        <end position="51"/>
    </location>
</feature>
<evidence type="ECO:0000256" key="1">
    <source>
        <dbReference type="ARBA" id="ARBA00004651"/>
    </source>
</evidence>
<evidence type="ECO:0000256" key="4">
    <source>
        <dbReference type="ARBA" id="ARBA00022989"/>
    </source>
</evidence>
<evidence type="ECO:0000313" key="11">
    <source>
        <dbReference type="Proteomes" id="UP000886818"/>
    </source>
</evidence>
<evidence type="ECO:0000256" key="7">
    <source>
        <dbReference type="RuleBase" id="RU000320"/>
    </source>
</evidence>
<feature type="transmembrane region" description="Helical" evidence="8">
    <location>
        <begin position="81"/>
        <end position="98"/>
    </location>
</feature>
<feature type="transmembrane region" description="Helical" evidence="8">
    <location>
        <begin position="375"/>
        <end position="394"/>
    </location>
</feature>
<dbReference type="Pfam" id="PF00361">
    <property type="entry name" value="Proton_antipo_M"/>
    <property type="match status" value="1"/>
</dbReference>
<feature type="transmembrane region" description="Helical" evidence="8">
    <location>
        <begin position="162"/>
        <end position="185"/>
    </location>
</feature>
<feature type="transmembrane region" description="Helical" evidence="8">
    <location>
        <begin position="133"/>
        <end position="150"/>
    </location>
</feature>
<keyword evidence="2" id="KW-1003">Cell membrane</keyword>
<gene>
    <name evidence="10" type="ORF">KVH43_04050</name>
</gene>
<evidence type="ECO:0000256" key="2">
    <source>
        <dbReference type="ARBA" id="ARBA00022475"/>
    </source>
</evidence>
<keyword evidence="11" id="KW-1185">Reference proteome</keyword>
<keyword evidence="6 8" id="KW-0472">Membrane</keyword>
<evidence type="ECO:0000256" key="3">
    <source>
        <dbReference type="ARBA" id="ARBA00022692"/>
    </source>
</evidence>